<proteinExistence type="predicted"/>
<dbReference type="EMBL" id="JBANQN010000012">
    <property type="protein sequence ID" value="KAK6774022.1"/>
    <property type="molecule type" value="Genomic_DNA"/>
</dbReference>
<sequence length="10" mass="1084">MLVIGFNFGS</sequence>
<gene>
    <name evidence="1" type="ORF">RDI58_029261</name>
</gene>
<evidence type="ECO:0000313" key="2">
    <source>
        <dbReference type="Proteomes" id="UP001371456"/>
    </source>
</evidence>
<protein>
    <submittedName>
        <fullName evidence="1">Uncharacterized protein</fullName>
    </submittedName>
</protein>
<evidence type="ECO:0000313" key="1">
    <source>
        <dbReference type="EMBL" id="KAK6774022.1"/>
    </source>
</evidence>
<comment type="caution">
    <text evidence="1">The sequence shown here is derived from an EMBL/GenBank/DDBJ whole genome shotgun (WGS) entry which is preliminary data.</text>
</comment>
<accession>A0AAN8SU09</accession>
<dbReference type="Proteomes" id="UP001371456">
    <property type="component" value="Unassembled WGS sequence"/>
</dbReference>
<keyword evidence="2" id="KW-1185">Reference proteome</keyword>
<reference evidence="1 2" key="1">
    <citation type="submission" date="2024-02" db="EMBL/GenBank/DDBJ databases">
        <title>de novo genome assembly of Solanum bulbocastanum strain 11H21.</title>
        <authorList>
            <person name="Hosaka A.J."/>
        </authorList>
    </citation>
    <scope>NUCLEOTIDE SEQUENCE [LARGE SCALE GENOMIC DNA]</scope>
    <source>
        <tissue evidence="1">Young leaves</tissue>
    </source>
</reference>
<organism evidence="1 2">
    <name type="scientific">Solanum bulbocastanum</name>
    <name type="common">Wild potato</name>
    <dbReference type="NCBI Taxonomy" id="147425"/>
    <lineage>
        <taxon>Eukaryota</taxon>
        <taxon>Viridiplantae</taxon>
        <taxon>Streptophyta</taxon>
        <taxon>Embryophyta</taxon>
        <taxon>Tracheophyta</taxon>
        <taxon>Spermatophyta</taxon>
        <taxon>Magnoliopsida</taxon>
        <taxon>eudicotyledons</taxon>
        <taxon>Gunneridae</taxon>
        <taxon>Pentapetalae</taxon>
        <taxon>asterids</taxon>
        <taxon>lamiids</taxon>
        <taxon>Solanales</taxon>
        <taxon>Solanaceae</taxon>
        <taxon>Solanoideae</taxon>
        <taxon>Solaneae</taxon>
        <taxon>Solanum</taxon>
    </lineage>
</organism>
<name>A0AAN8SU09_SOLBU</name>